<dbReference type="EMBL" id="SOAW01000001">
    <property type="protein sequence ID" value="TDT34180.1"/>
    <property type="molecule type" value="Genomic_DNA"/>
</dbReference>
<feature type="domain" description="PucR C-terminal helix-turn-helix" evidence="2">
    <location>
        <begin position="378"/>
        <end position="435"/>
    </location>
</feature>
<evidence type="ECO:0000256" key="1">
    <source>
        <dbReference type="ARBA" id="ARBA00022801"/>
    </source>
</evidence>
<evidence type="ECO:0000259" key="2">
    <source>
        <dbReference type="Pfam" id="PF13556"/>
    </source>
</evidence>
<keyword evidence="4" id="KW-1185">Reference proteome</keyword>
<evidence type="ECO:0000313" key="4">
    <source>
        <dbReference type="Proteomes" id="UP000295371"/>
    </source>
</evidence>
<proteinExistence type="predicted"/>
<dbReference type="Gene3D" id="3.75.10.10">
    <property type="entry name" value="L-arginine/glycine Amidinotransferase, Chain A"/>
    <property type="match status" value="1"/>
</dbReference>
<dbReference type="GO" id="GO:0009446">
    <property type="term" value="P:putrescine biosynthetic process"/>
    <property type="evidence" value="ECO:0007669"/>
    <property type="project" value="InterPro"/>
</dbReference>
<evidence type="ECO:0000313" key="3">
    <source>
        <dbReference type="EMBL" id="TDT34180.1"/>
    </source>
</evidence>
<dbReference type="PANTHER" id="PTHR33744">
    <property type="entry name" value="CARBOHYDRATE DIACID REGULATOR"/>
    <property type="match status" value="1"/>
</dbReference>
<dbReference type="GO" id="GO:0004668">
    <property type="term" value="F:protein-arginine deiminase activity"/>
    <property type="evidence" value="ECO:0007669"/>
    <property type="project" value="InterPro"/>
</dbReference>
<dbReference type="AlphaFoldDB" id="A0A4R7J9H8"/>
<dbReference type="PANTHER" id="PTHR33744:SF1">
    <property type="entry name" value="DNA-BINDING TRANSCRIPTIONAL ACTIVATOR ADER"/>
    <property type="match status" value="1"/>
</dbReference>
<dbReference type="InterPro" id="IPR007466">
    <property type="entry name" value="Peptidyl-Arg-deiminase_porph"/>
</dbReference>
<protein>
    <submittedName>
        <fullName evidence="3">Purine catabolism regulator</fullName>
    </submittedName>
</protein>
<gene>
    <name evidence="3" type="ORF">CLV29_1835</name>
</gene>
<dbReference type="InterPro" id="IPR042070">
    <property type="entry name" value="PucR_C-HTH_sf"/>
</dbReference>
<accession>A0A4R7J9H8</accession>
<sequence length="438" mass="46644">MNWRMPAETAPHRRTWMAFPREGITLGADPDSGYHAWSEVANAVAAYEPVVMVVDPTELARARSLLDPQIELLEAPRIAAAAYARSSWAIAAQRAIALAALREDGLGPTIDELGRQLQTWVGLYDGAAGLVRSSGPLAADVAEEMGTQVRRLLARRTSAGGAARVGERTVLLQTLGAGGIHHGALAIAAERLDSEARGVVTSVAAMAGFALRQNETLARTHASLRAGVIGALLAGDETVAREIAKAVWGDLPTGRVRVAATEQADGLSAHLRLHDGDLFFGAGPDGLLLIIPGERDELLNGIAERFGVAIGVSTPTTLGEFDRAVEEAQLARRRGSGVNRFSPMAVGLLADADARTVARARALLRPLADHDTARGTDLCATVRTWLLHDARIEDTARALGTHRHTVRSRIRQAEQLLGRDLSSFAVRAELWYALLVAG</sequence>
<name>A0A4R7J9H8_9ACTN</name>
<comment type="caution">
    <text evidence="3">The sequence shown here is derived from an EMBL/GenBank/DDBJ whole genome shotgun (WGS) entry which is preliminary data.</text>
</comment>
<dbReference type="InterPro" id="IPR025736">
    <property type="entry name" value="PucR_C-HTH_dom"/>
</dbReference>
<keyword evidence="1" id="KW-0378">Hydrolase</keyword>
<dbReference type="Pfam" id="PF13556">
    <property type="entry name" value="HTH_30"/>
    <property type="match status" value="1"/>
</dbReference>
<reference evidence="3 4" key="1">
    <citation type="submission" date="2019-03" db="EMBL/GenBank/DDBJ databases">
        <title>Genomic Encyclopedia of Archaeal and Bacterial Type Strains, Phase II (KMG-II): from individual species to whole genera.</title>
        <authorList>
            <person name="Goeker M."/>
        </authorList>
    </citation>
    <scope>NUCLEOTIDE SEQUENCE [LARGE SCALE GENOMIC DNA]</scope>
    <source>
        <strain evidence="3 4">DSM 24323</strain>
    </source>
</reference>
<dbReference type="Pfam" id="PF04371">
    <property type="entry name" value="PAD_porph"/>
    <property type="match status" value="1"/>
</dbReference>
<dbReference type="SUPFAM" id="SSF55909">
    <property type="entry name" value="Pentein"/>
    <property type="match status" value="1"/>
</dbReference>
<dbReference type="InterPro" id="IPR051448">
    <property type="entry name" value="CdaR-like_regulators"/>
</dbReference>
<dbReference type="Gene3D" id="1.10.10.2840">
    <property type="entry name" value="PucR C-terminal helix-turn-helix domain"/>
    <property type="match status" value="1"/>
</dbReference>
<organism evidence="3 4">
    <name type="scientific">Naumannella halotolerans</name>
    <dbReference type="NCBI Taxonomy" id="993414"/>
    <lineage>
        <taxon>Bacteria</taxon>
        <taxon>Bacillati</taxon>
        <taxon>Actinomycetota</taxon>
        <taxon>Actinomycetes</taxon>
        <taxon>Propionibacteriales</taxon>
        <taxon>Propionibacteriaceae</taxon>
        <taxon>Naumannella</taxon>
    </lineage>
</organism>
<dbReference type="Proteomes" id="UP000295371">
    <property type="component" value="Unassembled WGS sequence"/>
</dbReference>
<dbReference type="OrthoDB" id="8450798at2"/>